<proteinExistence type="predicted"/>
<evidence type="ECO:0008006" key="4">
    <source>
        <dbReference type="Google" id="ProtNLM"/>
    </source>
</evidence>
<gene>
    <name evidence="2" type="ORF">KDK92_14025</name>
</gene>
<evidence type="ECO:0000256" key="1">
    <source>
        <dbReference type="SAM" id="Phobius"/>
    </source>
</evidence>
<evidence type="ECO:0000313" key="3">
    <source>
        <dbReference type="Proteomes" id="UP001056429"/>
    </source>
</evidence>
<sequence length="322" mass="36873">MGVIYIKKKKGTSFLEIIIALSIIGIISVAVFNNIYFSLKVNKEIDGKQNSSILAQHVFEEIKNMGDTRFKELVMSIAETNKSKGNNSEDSFLGSKFEEIRSGDIIDELEKYGQNIDSSKVFNKENTDLFVVISFPNLKTGEEEKKSDNKLVPEWKTMKECEVGMEITEHGEIEYEVIFYLKGKEYTKFQCSKEQLFPKVSLEGNVIKIYSQKNKKFEEAITKGNMFIKDNTGEDFSYILSNNGSLGLKLYVEHQTAGNIDFITYGNKIKVYSNDREKTPDGENITIDSLYDFNVAVFREHGNNITKMIELKGHKKIKRFKI</sequence>
<reference evidence="2" key="1">
    <citation type="journal article" date="2021" name="mSystems">
        <title>Bacteria and Archaea Synergistically Convert Glycine Betaine to Biogenic Methane in the Formosa Cold Seep of the South China Sea.</title>
        <authorList>
            <person name="Li L."/>
            <person name="Zhang W."/>
            <person name="Zhang S."/>
            <person name="Song L."/>
            <person name="Sun Q."/>
            <person name="Zhang H."/>
            <person name="Xiang H."/>
            <person name="Dong X."/>
        </authorList>
    </citation>
    <scope>NUCLEOTIDE SEQUENCE</scope>
    <source>
        <strain evidence="2">ZWT</strain>
    </source>
</reference>
<accession>A0A9J6P396</accession>
<keyword evidence="1" id="KW-0812">Transmembrane</keyword>
<evidence type="ECO:0000313" key="2">
    <source>
        <dbReference type="EMBL" id="MCM1990844.1"/>
    </source>
</evidence>
<protein>
    <recommendedName>
        <fullName evidence="4">Prepilin-type N-terminal cleavage/methylation domain-containing protein</fullName>
    </recommendedName>
</protein>
<reference evidence="2" key="2">
    <citation type="submission" date="2021-04" db="EMBL/GenBank/DDBJ databases">
        <authorList>
            <person name="Dong X."/>
        </authorList>
    </citation>
    <scope>NUCLEOTIDE SEQUENCE</scope>
    <source>
        <strain evidence="2">ZWT</strain>
    </source>
</reference>
<dbReference type="Proteomes" id="UP001056429">
    <property type="component" value="Unassembled WGS sequence"/>
</dbReference>
<comment type="caution">
    <text evidence="2">The sequence shown here is derived from an EMBL/GenBank/DDBJ whole genome shotgun (WGS) entry which is preliminary data.</text>
</comment>
<keyword evidence="3" id="KW-1185">Reference proteome</keyword>
<dbReference type="EMBL" id="JAGSOJ010000003">
    <property type="protein sequence ID" value="MCM1990844.1"/>
    <property type="molecule type" value="Genomic_DNA"/>
</dbReference>
<name>A0A9J6P396_9CLOT</name>
<keyword evidence="1" id="KW-0472">Membrane</keyword>
<feature type="transmembrane region" description="Helical" evidence="1">
    <location>
        <begin position="12"/>
        <end position="32"/>
    </location>
</feature>
<keyword evidence="1" id="KW-1133">Transmembrane helix</keyword>
<dbReference type="RefSeq" id="WP_250859958.1">
    <property type="nucleotide sequence ID" value="NZ_JAGSOJ010000003.1"/>
</dbReference>
<dbReference type="AlphaFoldDB" id="A0A9J6P396"/>
<organism evidence="2 3">
    <name type="scientific">Oceanirhabdus seepicola</name>
    <dbReference type="NCBI Taxonomy" id="2828781"/>
    <lineage>
        <taxon>Bacteria</taxon>
        <taxon>Bacillati</taxon>
        <taxon>Bacillota</taxon>
        <taxon>Clostridia</taxon>
        <taxon>Eubacteriales</taxon>
        <taxon>Clostridiaceae</taxon>
        <taxon>Oceanirhabdus</taxon>
    </lineage>
</organism>